<evidence type="ECO:0008006" key="3">
    <source>
        <dbReference type="Google" id="ProtNLM"/>
    </source>
</evidence>
<protein>
    <recommendedName>
        <fullName evidence="3">Secreted protein</fullName>
    </recommendedName>
</protein>
<dbReference type="RefSeq" id="WP_341694653.1">
    <property type="nucleotide sequence ID" value="NZ_JBBYHS010000025.1"/>
</dbReference>
<proteinExistence type="predicted"/>
<dbReference type="PROSITE" id="PS51257">
    <property type="entry name" value="PROKAR_LIPOPROTEIN"/>
    <property type="match status" value="1"/>
</dbReference>
<evidence type="ECO:0000313" key="2">
    <source>
        <dbReference type="Proteomes" id="UP001485226"/>
    </source>
</evidence>
<comment type="caution">
    <text evidence="1">The sequence shown here is derived from an EMBL/GenBank/DDBJ whole genome shotgun (WGS) entry which is preliminary data.</text>
</comment>
<sequence>MNNVLLKIVAIVFFISVTGYSCSPHCDDEDYTRDQKEAALHKTDSIYTPKFD</sequence>
<organism evidence="1 2">
    <name type="scientific">Flavobacterium calami</name>
    <dbReference type="NCBI Taxonomy" id="3139144"/>
    <lineage>
        <taxon>Bacteria</taxon>
        <taxon>Pseudomonadati</taxon>
        <taxon>Bacteroidota</taxon>
        <taxon>Flavobacteriia</taxon>
        <taxon>Flavobacteriales</taxon>
        <taxon>Flavobacteriaceae</taxon>
        <taxon>Flavobacterium</taxon>
    </lineage>
</organism>
<reference evidence="1 2" key="1">
    <citation type="submission" date="2024-04" db="EMBL/GenBank/DDBJ databases">
        <title>Flavobacterium sp. DGU38 16S ribosomal RNA gene Genome sequencing and assembly.</title>
        <authorList>
            <person name="Park S."/>
        </authorList>
    </citation>
    <scope>NUCLEOTIDE SEQUENCE [LARGE SCALE GENOMIC DNA]</scope>
    <source>
        <strain evidence="1 2">DGU38</strain>
    </source>
</reference>
<evidence type="ECO:0000313" key="1">
    <source>
        <dbReference type="EMBL" id="MEL1255928.1"/>
    </source>
</evidence>
<keyword evidence="2" id="KW-1185">Reference proteome</keyword>
<name>A0ABU9IU25_9FLAO</name>
<gene>
    <name evidence="1" type="ORF">AAEO57_19200</name>
</gene>
<dbReference type="EMBL" id="JBBYHS010000025">
    <property type="protein sequence ID" value="MEL1255928.1"/>
    <property type="molecule type" value="Genomic_DNA"/>
</dbReference>
<dbReference type="Proteomes" id="UP001485226">
    <property type="component" value="Unassembled WGS sequence"/>
</dbReference>
<accession>A0ABU9IU25</accession>